<dbReference type="EMBL" id="BARW01011783">
    <property type="protein sequence ID" value="GAI76666.1"/>
    <property type="molecule type" value="Genomic_DNA"/>
</dbReference>
<feature type="non-terminal residue" evidence="8">
    <location>
        <position position="1"/>
    </location>
</feature>
<name>X1SC14_9ZZZZ</name>
<evidence type="ECO:0008006" key="9">
    <source>
        <dbReference type="Google" id="ProtNLM"/>
    </source>
</evidence>
<protein>
    <recommendedName>
        <fullName evidence="9">ABC transmembrane type-1 domain-containing protein</fullName>
    </recommendedName>
</protein>
<evidence type="ECO:0000256" key="2">
    <source>
        <dbReference type="ARBA" id="ARBA00022448"/>
    </source>
</evidence>
<dbReference type="Gene3D" id="1.10.3720.10">
    <property type="entry name" value="MetI-like"/>
    <property type="match status" value="1"/>
</dbReference>
<dbReference type="GO" id="GO:0005886">
    <property type="term" value="C:plasma membrane"/>
    <property type="evidence" value="ECO:0007669"/>
    <property type="project" value="UniProtKB-SubCell"/>
</dbReference>
<reference evidence="8" key="1">
    <citation type="journal article" date="2014" name="Front. Microbiol.">
        <title>High frequency of phylogenetically diverse reductive dehalogenase-homologous genes in deep subseafloor sedimentary metagenomes.</title>
        <authorList>
            <person name="Kawai M."/>
            <person name="Futagami T."/>
            <person name="Toyoda A."/>
            <person name="Takaki Y."/>
            <person name="Nishi S."/>
            <person name="Hori S."/>
            <person name="Arai W."/>
            <person name="Tsubouchi T."/>
            <person name="Morono Y."/>
            <person name="Uchiyama I."/>
            <person name="Ito T."/>
            <person name="Fujiyama A."/>
            <person name="Inagaki F."/>
            <person name="Takami H."/>
        </authorList>
    </citation>
    <scope>NUCLEOTIDE SEQUENCE</scope>
    <source>
        <strain evidence="8">Expedition CK06-06</strain>
    </source>
</reference>
<keyword evidence="4 7" id="KW-0812">Transmembrane</keyword>
<accession>X1SC14</accession>
<keyword evidence="3" id="KW-1003">Cell membrane</keyword>
<evidence type="ECO:0000313" key="8">
    <source>
        <dbReference type="EMBL" id="GAI76666.1"/>
    </source>
</evidence>
<dbReference type="InterPro" id="IPR035906">
    <property type="entry name" value="MetI-like_sf"/>
</dbReference>
<comment type="caution">
    <text evidence="8">The sequence shown here is derived from an EMBL/GenBank/DDBJ whole genome shotgun (WGS) entry which is preliminary data.</text>
</comment>
<keyword evidence="5 7" id="KW-1133">Transmembrane helix</keyword>
<evidence type="ECO:0000256" key="7">
    <source>
        <dbReference type="SAM" id="Phobius"/>
    </source>
</evidence>
<evidence type="ECO:0000256" key="3">
    <source>
        <dbReference type="ARBA" id="ARBA00022475"/>
    </source>
</evidence>
<dbReference type="PANTHER" id="PTHR43744:SF4">
    <property type="entry name" value="OSMOPROTECTIVE COMPOUNDS UPTAKE PERMEASE PROTEIN GGTD"/>
    <property type="match status" value="1"/>
</dbReference>
<dbReference type="AlphaFoldDB" id="X1SC14"/>
<proteinExistence type="predicted"/>
<keyword evidence="2" id="KW-0813">Transport</keyword>
<evidence type="ECO:0000256" key="5">
    <source>
        <dbReference type="ARBA" id="ARBA00022989"/>
    </source>
</evidence>
<feature type="transmembrane region" description="Helical" evidence="7">
    <location>
        <begin position="28"/>
        <end position="47"/>
    </location>
</feature>
<dbReference type="SUPFAM" id="SSF161098">
    <property type="entry name" value="MetI-like"/>
    <property type="match status" value="1"/>
</dbReference>
<organism evidence="8">
    <name type="scientific">marine sediment metagenome</name>
    <dbReference type="NCBI Taxonomy" id="412755"/>
    <lineage>
        <taxon>unclassified sequences</taxon>
        <taxon>metagenomes</taxon>
        <taxon>ecological metagenomes</taxon>
    </lineage>
</organism>
<sequence>YLGGTPDVAPLTVRISALVGSYGQDWELLTAAAFVSMVLPLVLFLGLQRYFVKGILAGSVKG</sequence>
<evidence type="ECO:0000256" key="1">
    <source>
        <dbReference type="ARBA" id="ARBA00004651"/>
    </source>
</evidence>
<evidence type="ECO:0000256" key="4">
    <source>
        <dbReference type="ARBA" id="ARBA00022692"/>
    </source>
</evidence>
<dbReference type="PANTHER" id="PTHR43744">
    <property type="entry name" value="ABC TRANSPORTER PERMEASE PROTEIN MG189-RELATED-RELATED"/>
    <property type="match status" value="1"/>
</dbReference>
<keyword evidence="6 7" id="KW-0472">Membrane</keyword>
<evidence type="ECO:0000256" key="6">
    <source>
        <dbReference type="ARBA" id="ARBA00023136"/>
    </source>
</evidence>
<comment type="subcellular location">
    <subcellularLocation>
        <location evidence="1">Cell membrane</location>
        <topology evidence="1">Multi-pass membrane protein</topology>
    </subcellularLocation>
</comment>
<gene>
    <name evidence="8" type="ORF">S12H4_22553</name>
</gene>